<name>A0A4C1XCE2_EUMVA</name>
<proteinExistence type="predicted"/>
<feature type="region of interest" description="Disordered" evidence="1">
    <location>
        <begin position="1"/>
        <end position="93"/>
    </location>
</feature>
<gene>
    <name evidence="2" type="ORF">EVAR_30084_1</name>
</gene>
<dbReference type="Proteomes" id="UP000299102">
    <property type="component" value="Unassembled WGS sequence"/>
</dbReference>
<keyword evidence="3" id="KW-1185">Reference proteome</keyword>
<dbReference type="EMBL" id="BGZK01000771">
    <property type="protein sequence ID" value="GBP59815.1"/>
    <property type="molecule type" value="Genomic_DNA"/>
</dbReference>
<dbReference type="AlphaFoldDB" id="A0A4C1XCE2"/>
<accession>A0A4C1XCE2</accession>
<organism evidence="2 3">
    <name type="scientific">Eumeta variegata</name>
    <name type="common">Bagworm moth</name>
    <name type="synonym">Eumeta japonica</name>
    <dbReference type="NCBI Taxonomy" id="151549"/>
    <lineage>
        <taxon>Eukaryota</taxon>
        <taxon>Metazoa</taxon>
        <taxon>Ecdysozoa</taxon>
        <taxon>Arthropoda</taxon>
        <taxon>Hexapoda</taxon>
        <taxon>Insecta</taxon>
        <taxon>Pterygota</taxon>
        <taxon>Neoptera</taxon>
        <taxon>Endopterygota</taxon>
        <taxon>Lepidoptera</taxon>
        <taxon>Glossata</taxon>
        <taxon>Ditrysia</taxon>
        <taxon>Tineoidea</taxon>
        <taxon>Psychidae</taxon>
        <taxon>Oiketicinae</taxon>
        <taxon>Eumeta</taxon>
    </lineage>
</organism>
<evidence type="ECO:0000256" key="1">
    <source>
        <dbReference type="SAM" id="MobiDB-lite"/>
    </source>
</evidence>
<evidence type="ECO:0000313" key="3">
    <source>
        <dbReference type="Proteomes" id="UP000299102"/>
    </source>
</evidence>
<comment type="caution">
    <text evidence="2">The sequence shown here is derived from an EMBL/GenBank/DDBJ whole genome shotgun (WGS) entry which is preliminary data.</text>
</comment>
<reference evidence="2 3" key="1">
    <citation type="journal article" date="2019" name="Commun. Biol.">
        <title>The bagworm genome reveals a unique fibroin gene that provides high tensile strength.</title>
        <authorList>
            <person name="Kono N."/>
            <person name="Nakamura H."/>
            <person name="Ohtoshi R."/>
            <person name="Tomita M."/>
            <person name="Numata K."/>
            <person name="Arakawa K."/>
        </authorList>
    </citation>
    <scope>NUCLEOTIDE SEQUENCE [LARGE SCALE GENOMIC DNA]</scope>
</reference>
<evidence type="ECO:0000313" key="2">
    <source>
        <dbReference type="EMBL" id="GBP59815.1"/>
    </source>
</evidence>
<protein>
    <submittedName>
        <fullName evidence="2">Uncharacterized protein</fullName>
    </submittedName>
</protein>
<sequence>MQSGAARAERPVTSASRYTQTRKFRSTRESLVRSSRRAARRPPPAARSGGGSTEKSTAIKPRRGPIGDKTPAVNTTSVATEAGTRRPPPARPSAAGRRAAAAIYFQIGAAFFSANIARCCLPALFRFARRGFRALKEPGPSSVDLAADSVRFARVNCIERCPIRATNISRRRYGYFRT</sequence>